<dbReference type="KEGG" id="tng:GSTEN00000583G001"/>
<sequence>VLVFCLLASVSCGLGQQRCNRPQKSCVFLAPEAPHQLGQMVPVRMAADDANSMAEQLKQPTRRRW</sequence>
<evidence type="ECO:0000256" key="1">
    <source>
        <dbReference type="SAM" id="SignalP"/>
    </source>
</evidence>
<name>Q4THF5_TETNG</name>
<accession>Q4THF5</accession>
<gene>
    <name evidence="2" type="ORF">GSTENG00000583001</name>
</gene>
<dbReference type="EMBL" id="CAAE01002979">
    <property type="protein sequence ID" value="CAF87677.1"/>
    <property type="molecule type" value="Genomic_DNA"/>
</dbReference>
<dbReference type="AlphaFoldDB" id="Q4THF5"/>
<protein>
    <submittedName>
        <fullName evidence="2">(spotted green pufferfish) hypothetical protein</fullName>
    </submittedName>
</protein>
<keyword evidence="1" id="KW-0732">Signal</keyword>
<proteinExistence type="predicted"/>
<reference evidence="2" key="2">
    <citation type="submission" date="2004-02" db="EMBL/GenBank/DDBJ databases">
        <authorList>
            <consortium name="Genoscope"/>
            <consortium name="Whitehead Institute Centre for Genome Research"/>
        </authorList>
    </citation>
    <scope>NUCLEOTIDE SEQUENCE</scope>
</reference>
<reference evidence="2" key="1">
    <citation type="journal article" date="2004" name="Nature">
        <title>Genome duplication in the teleost fish Tetraodon nigroviridis reveals the early vertebrate proto-karyotype.</title>
        <authorList>
            <person name="Jaillon O."/>
            <person name="Aury J.-M."/>
            <person name="Brunet F."/>
            <person name="Petit J.-L."/>
            <person name="Stange-Thomann N."/>
            <person name="Mauceli E."/>
            <person name="Bouneau L."/>
            <person name="Fischer C."/>
            <person name="Ozouf-Costaz C."/>
            <person name="Bernot A."/>
            <person name="Nicaud S."/>
            <person name="Jaffe D."/>
            <person name="Fisher S."/>
            <person name="Lutfalla G."/>
            <person name="Dossat C."/>
            <person name="Segurens B."/>
            <person name="Dasilva C."/>
            <person name="Salanoubat M."/>
            <person name="Levy M."/>
            <person name="Boudet N."/>
            <person name="Castellano S."/>
            <person name="Anthouard V."/>
            <person name="Jubin C."/>
            <person name="Castelli V."/>
            <person name="Katinka M."/>
            <person name="Vacherie B."/>
            <person name="Biemont C."/>
            <person name="Skalli Z."/>
            <person name="Cattolico L."/>
            <person name="Poulain J."/>
            <person name="De Berardinis V."/>
            <person name="Cruaud C."/>
            <person name="Duprat S."/>
            <person name="Brottier P."/>
            <person name="Coutanceau J.-P."/>
            <person name="Gouzy J."/>
            <person name="Parra G."/>
            <person name="Lardier G."/>
            <person name="Chapple C."/>
            <person name="McKernan K.J."/>
            <person name="McEwan P."/>
            <person name="Bosak S."/>
            <person name="Kellis M."/>
            <person name="Volff J.-N."/>
            <person name="Guigo R."/>
            <person name="Zody M.C."/>
            <person name="Mesirov J."/>
            <person name="Lindblad-Toh K."/>
            <person name="Birren B."/>
            <person name="Nusbaum C."/>
            <person name="Kahn D."/>
            <person name="Robinson-Rechavi M."/>
            <person name="Laudet V."/>
            <person name="Schachter V."/>
            <person name="Quetier F."/>
            <person name="Saurin W."/>
            <person name="Scarpelli C."/>
            <person name="Wincker P."/>
            <person name="Lander E.S."/>
            <person name="Weissenbach J."/>
            <person name="Roest Crollius H."/>
        </authorList>
    </citation>
    <scope>NUCLEOTIDE SEQUENCE [LARGE SCALE GENOMIC DNA]</scope>
</reference>
<comment type="caution">
    <text evidence="2">The sequence shown here is derived from an EMBL/GenBank/DDBJ whole genome shotgun (WGS) entry which is preliminary data.</text>
</comment>
<organism evidence="2">
    <name type="scientific">Tetraodon nigroviridis</name>
    <name type="common">Spotted green pufferfish</name>
    <name type="synonym">Chelonodon nigroviridis</name>
    <dbReference type="NCBI Taxonomy" id="99883"/>
    <lineage>
        <taxon>Eukaryota</taxon>
        <taxon>Metazoa</taxon>
        <taxon>Chordata</taxon>
        <taxon>Craniata</taxon>
        <taxon>Vertebrata</taxon>
        <taxon>Euteleostomi</taxon>
        <taxon>Actinopterygii</taxon>
        <taxon>Neopterygii</taxon>
        <taxon>Teleostei</taxon>
        <taxon>Neoteleostei</taxon>
        <taxon>Acanthomorphata</taxon>
        <taxon>Eupercaria</taxon>
        <taxon>Tetraodontiformes</taxon>
        <taxon>Tetradontoidea</taxon>
        <taxon>Tetraodontidae</taxon>
        <taxon>Tetraodon</taxon>
    </lineage>
</organism>
<feature type="signal peptide" evidence="1">
    <location>
        <begin position="1"/>
        <end position="15"/>
    </location>
</feature>
<feature type="non-terminal residue" evidence="2">
    <location>
        <position position="1"/>
    </location>
</feature>
<feature type="chain" id="PRO_5013311498" evidence="1">
    <location>
        <begin position="16"/>
        <end position="65"/>
    </location>
</feature>
<evidence type="ECO:0000313" key="2">
    <source>
        <dbReference type="EMBL" id="CAF87677.1"/>
    </source>
</evidence>